<dbReference type="InterPro" id="IPR036734">
    <property type="entry name" value="Neur_chan_lig-bd_sf"/>
</dbReference>
<dbReference type="Pfam" id="PF02932">
    <property type="entry name" value="Neur_chan_memb"/>
    <property type="match status" value="1"/>
</dbReference>
<dbReference type="EMBL" id="JARQWQ010000015">
    <property type="protein sequence ID" value="KAK2567059.1"/>
    <property type="molecule type" value="Genomic_DNA"/>
</dbReference>
<dbReference type="PANTHER" id="PTHR18945">
    <property type="entry name" value="NEUROTRANSMITTER GATED ION CHANNEL"/>
    <property type="match status" value="1"/>
</dbReference>
<organism evidence="15 16">
    <name type="scientific">Acropora cervicornis</name>
    <name type="common">Staghorn coral</name>
    <dbReference type="NCBI Taxonomy" id="6130"/>
    <lineage>
        <taxon>Eukaryota</taxon>
        <taxon>Metazoa</taxon>
        <taxon>Cnidaria</taxon>
        <taxon>Anthozoa</taxon>
        <taxon>Hexacorallia</taxon>
        <taxon>Scleractinia</taxon>
        <taxon>Astrocoeniina</taxon>
        <taxon>Acroporidae</taxon>
        <taxon>Acropora</taxon>
    </lineage>
</organism>
<evidence type="ECO:0000256" key="6">
    <source>
        <dbReference type="ARBA" id="ARBA00022729"/>
    </source>
</evidence>
<dbReference type="AlphaFoldDB" id="A0AAD9QT72"/>
<dbReference type="InterPro" id="IPR006028">
    <property type="entry name" value="GABAA/Glycine_rcpt"/>
</dbReference>
<feature type="domain" description="Neurotransmitter-gated ion-channel transmembrane" evidence="14">
    <location>
        <begin position="251"/>
        <end position="342"/>
    </location>
</feature>
<dbReference type="PRINTS" id="PR00253">
    <property type="entry name" value="GABAARECEPTR"/>
</dbReference>
<evidence type="ECO:0000256" key="7">
    <source>
        <dbReference type="ARBA" id="ARBA00022989"/>
    </source>
</evidence>
<keyword evidence="5 11" id="KW-0812">Transmembrane</keyword>
<feature type="signal peptide" evidence="12">
    <location>
        <begin position="1"/>
        <end position="20"/>
    </location>
</feature>
<dbReference type="GO" id="GO:0004888">
    <property type="term" value="F:transmembrane signaling receptor activity"/>
    <property type="evidence" value="ECO:0007669"/>
    <property type="project" value="InterPro"/>
</dbReference>
<dbReference type="InterPro" id="IPR038050">
    <property type="entry name" value="Neuro_actylchol_rec"/>
</dbReference>
<evidence type="ECO:0000313" key="15">
    <source>
        <dbReference type="EMBL" id="KAK2567059.1"/>
    </source>
</evidence>
<keyword evidence="7 11" id="KW-1133">Transmembrane helix</keyword>
<dbReference type="GO" id="GO:0005886">
    <property type="term" value="C:plasma membrane"/>
    <property type="evidence" value="ECO:0007669"/>
    <property type="project" value="UniProtKB-SubCell"/>
</dbReference>
<dbReference type="FunFam" id="1.20.58.390:FF:000098">
    <property type="entry name" value="Predicted protein"/>
    <property type="match status" value="1"/>
</dbReference>
<evidence type="ECO:0000256" key="8">
    <source>
        <dbReference type="ARBA" id="ARBA00023065"/>
    </source>
</evidence>
<dbReference type="SUPFAM" id="SSF63712">
    <property type="entry name" value="Nicotinic receptor ligand binding domain-like"/>
    <property type="match status" value="1"/>
</dbReference>
<keyword evidence="15" id="KW-0675">Receptor</keyword>
<evidence type="ECO:0000256" key="4">
    <source>
        <dbReference type="ARBA" id="ARBA00022475"/>
    </source>
</evidence>
<evidence type="ECO:0000256" key="3">
    <source>
        <dbReference type="ARBA" id="ARBA00022448"/>
    </source>
</evidence>
<evidence type="ECO:0000256" key="10">
    <source>
        <dbReference type="ARBA" id="ARBA00023303"/>
    </source>
</evidence>
<reference evidence="15" key="2">
    <citation type="journal article" date="2023" name="Science">
        <title>Genomic signatures of disease resistance in endangered staghorn corals.</title>
        <authorList>
            <person name="Vollmer S.V."/>
            <person name="Selwyn J.D."/>
            <person name="Despard B.A."/>
            <person name="Roesel C.L."/>
        </authorList>
    </citation>
    <scope>NUCLEOTIDE SEQUENCE</scope>
    <source>
        <strain evidence="15">K2</strain>
    </source>
</reference>
<evidence type="ECO:0000256" key="1">
    <source>
        <dbReference type="ARBA" id="ARBA00004141"/>
    </source>
</evidence>
<dbReference type="InterPro" id="IPR036719">
    <property type="entry name" value="Neuro-gated_channel_TM_sf"/>
</dbReference>
<evidence type="ECO:0000259" key="14">
    <source>
        <dbReference type="Pfam" id="PF02932"/>
    </source>
</evidence>
<dbReference type="Gene3D" id="1.20.58.390">
    <property type="entry name" value="Neurotransmitter-gated ion-channel transmembrane domain"/>
    <property type="match status" value="1"/>
</dbReference>
<feature type="transmembrane region" description="Helical" evidence="11">
    <location>
        <begin position="409"/>
        <end position="428"/>
    </location>
</feature>
<dbReference type="InterPro" id="IPR006029">
    <property type="entry name" value="Neurotrans-gated_channel_TM"/>
</dbReference>
<evidence type="ECO:0000256" key="2">
    <source>
        <dbReference type="ARBA" id="ARBA00004236"/>
    </source>
</evidence>
<sequence length="442" mass="51301">MNYFVLLCALICIPFQGITTERRANTTTEAEDQDNFDENSIDSVEREKEWIRNSSKIFENLMKNYDPSMAPFVPGKPVKVDLVIEILAFGEVNEAHMDYGLDIYLFQVWDDVRLAHDKERERQFYLSGNDIKKIWTPDTYFMNAKQTDIKDVVKENQMVYIMPSGLVVHSSRQKCALVIESFSLPRTKLVYRWANLNADKCEVEVYDDAMAQHEYKGVKLGYNFSKPAGQFSNLYATFVFDRRTSYTILQVYVPSYMIVLLSFMALWLPQNAVPARVSLGITTVLTIVYFLATVNSNMPRVSYMKAIDYHLFVSFGFVFAIMLEYVILLNVKHRKKRKQHFHKNFELTEVNNHSREEQAISNSYGADFAVRYRMATGDVCADEEALSSLPLTQHRNELTAQSLHPIDRLARVFFPASYATFVVVYWVSHRRYCNVLGLVERY</sequence>
<keyword evidence="4" id="KW-1003">Cell membrane</keyword>
<evidence type="ECO:0000259" key="13">
    <source>
        <dbReference type="Pfam" id="PF02931"/>
    </source>
</evidence>
<dbReference type="Pfam" id="PF02931">
    <property type="entry name" value="Neur_chan_LBD"/>
    <property type="match status" value="1"/>
</dbReference>
<dbReference type="CDD" id="cd19049">
    <property type="entry name" value="LGIC_TM_anion"/>
    <property type="match status" value="1"/>
</dbReference>
<dbReference type="GO" id="GO:0005230">
    <property type="term" value="F:extracellular ligand-gated monoatomic ion channel activity"/>
    <property type="evidence" value="ECO:0007669"/>
    <property type="project" value="InterPro"/>
</dbReference>
<evidence type="ECO:0000313" key="16">
    <source>
        <dbReference type="Proteomes" id="UP001249851"/>
    </source>
</evidence>
<keyword evidence="9 11" id="KW-0472">Membrane</keyword>
<evidence type="ECO:0000256" key="5">
    <source>
        <dbReference type="ARBA" id="ARBA00022692"/>
    </source>
</evidence>
<keyword evidence="8" id="KW-0406">Ion transport</keyword>
<dbReference type="InterPro" id="IPR006201">
    <property type="entry name" value="Neur_channel"/>
</dbReference>
<keyword evidence="3" id="KW-0813">Transport</keyword>
<dbReference type="Proteomes" id="UP001249851">
    <property type="component" value="Unassembled WGS sequence"/>
</dbReference>
<feature type="chain" id="PRO_5042120242" evidence="12">
    <location>
        <begin position="21"/>
        <end position="442"/>
    </location>
</feature>
<gene>
    <name evidence="15" type="ORF">P5673_008844</name>
</gene>
<evidence type="ECO:0000256" key="12">
    <source>
        <dbReference type="SAM" id="SignalP"/>
    </source>
</evidence>
<reference evidence="15" key="1">
    <citation type="journal article" date="2023" name="G3 (Bethesda)">
        <title>Whole genome assembly and annotation of the endangered Caribbean coral Acropora cervicornis.</title>
        <authorList>
            <person name="Selwyn J.D."/>
            <person name="Vollmer S.V."/>
        </authorList>
    </citation>
    <scope>NUCLEOTIDE SEQUENCE</scope>
    <source>
        <strain evidence="15">K2</strain>
    </source>
</reference>
<proteinExistence type="predicted"/>
<name>A0AAD9QT72_ACRCE</name>
<protein>
    <submittedName>
        <fullName evidence="15">Gamma-aminobutyric acid receptor subunit rho-2</fullName>
    </submittedName>
</protein>
<dbReference type="Gene3D" id="2.70.170.10">
    <property type="entry name" value="Neurotransmitter-gated ion-channel ligand-binding domain"/>
    <property type="match status" value="1"/>
</dbReference>
<feature type="transmembrane region" description="Helical" evidence="11">
    <location>
        <begin position="275"/>
        <end position="292"/>
    </location>
</feature>
<feature type="transmembrane region" description="Helical" evidence="11">
    <location>
        <begin position="312"/>
        <end position="331"/>
    </location>
</feature>
<feature type="transmembrane region" description="Helical" evidence="11">
    <location>
        <begin position="249"/>
        <end position="268"/>
    </location>
</feature>
<evidence type="ECO:0000256" key="11">
    <source>
        <dbReference type="SAM" id="Phobius"/>
    </source>
</evidence>
<keyword evidence="6 12" id="KW-0732">Signal</keyword>
<keyword evidence="16" id="KW-1185">Reference proteome</keyword>
<dbReference type="InterPro" id="IPR006202">
    <property type="entry name" value="Neur_chan_lig-bd"/>
</dbReference>
<keyword evidence="10" id="KW-0407">Ion channel</keyword>
<comment type="caution">
    <text evidence="15">The sequence shown here is derived from an EMBL/GenBank/DDBJ whole genome shotgun (WGS) entry which is preliminary data.</text>
</comment>
<evidence type="ECO:0000256" key="9">
    <source>
        <dbReference type="ARBA" id="ARBA00023136"/>
    </source>
</evidence>
<accession>A0AAD9QT72</accession>
<feature type="domain" description="Neurotransmitter-gated ion-channel ligand-binding" evidence="13">
    <location>
        <begin position="55"/>
        <end position="171"/>
    </location>
</feature>
<dbReference type="SUPFAM" id="SSF90112">
    <property type="entry name" value="Neurotransmitter-gated ion-channel transmembrane pore"/>
    <property type="match status" value="1"/>
</dbReference>
<comment type="subcellular location">
    <subcellularLocation>
        <location evidence="2">Cell membrane</location>
    </subcellularLocation>
    <subcellularLocation>
        <location evidence="1">Membrane</location>
        <topology evidence="1">Multi-pass membrane protein</topology>
    </subcellularLocation>
</comment>